<comment type="caution">
    <text evidence="1">The sequence shown here is derived from an EMBL/GenBank/DDBJ whole genome shotgun (WGS) entry which is preliminary data.</text>
</comment>
<dbReference type="Pfam" id="PF06257">
    <property type="entry name" value="VEG"/>
    <property type="match status" value="1"/>
</dbReference>
<organism evidence="1 2">
    <name type="scientific">Candidatus Limadaptatus stercoripullorum</name>
    <dbReference type="NCBI Taxonomy" id="2840846"/>
    <lineage>
        <taxon>Bacteria</taxon>
        <taxon>Bacillati</taxon>
        <taxon>Bacillota</taxon>
        <taxon>Clostridia</taxon>
        <taxon>Eubacteriales</taxon>
        <taxon>Candidatus Limadaptatus</taxon>
    </lineage>
</organism>
<proteinExistence type="predicted"/>
<evidence type="ECO:0000313" key="1">
    <source>
        <dbReference type="EMBL" id="HIU99244.1"/>
    </source>
</evidence>
<evidence type="ECO:0008006" key="3">
    <source>
        <dbReference type="Google" id="ProtNLM"/>
    </source>
</evidence>
<dbReference type="Proteomes" id="UP000886857">
    <property type="component" value="Unassembled WGS sequence"/>
</dbReference>
<evidence type="ECO:0000313" key="2">
    <source>
        <dbReference type="Proteomes" id="UP000886857"/>
    </source>
</evidence>
<dbReference type="GO" id="GO:0006355">
    <property type="term" value="P:regulation of DNA-templated transcription"/>
    <property type="evidence" value="ECO:0007669"/>
    <property type="project" value="InterPro"/>
</dbReference>
<sequence>MRDSGKSILETKDGVRRLKGVPLLVRIDSGRGKTTVVRGRVDGVFPAVFTLRLDNGEIRSFSYSDVHTRGVMFLPPDDDKT</sequence>
<dbReference type="Gene3D" id="2.30.30.100">
    <property type="match status" value="1"/>
</dbReference>
<dbReference type="InterPro" id="IPR009366">
    <property type="entry name" value="Protein_Veg"/>
</dbReference>
<reference evidence="1" key="1">
    <citation type="submission" date="2020-10" db="EMBL/GenBank/DDBJ databases">
        <authorList>
            <person name="Gilroy R."/>
        </authorList>
    </citation>
    <scope>NUCLEOTIDE SEQUENCE</scope>
    <source>
        <strain evidence="1">10406</strain>
    </source>
</reference>
<gene>
    <name evidence="1" type="ORF">IAC73_05325</name>
</gene>
<accession>A0A9D1SWE4</accession>
<dbReference type="AlphaFoldDB" id="A0A9D1SWE4"/>
<reference evidence="1" key="2">
    <citation type="journal article" date="2021" name="PeerJ">
        <title>Extensive microbial diversity within the chicken gut microbiome revealed by metagenomics and culture.</title>
        <authorList>
            <person name="Gilroy R."/>
            <person name="Ravi A."/>
            <person name="Getino M."/>
            <person name="Pursley I."/>
            <person name="Horton D.L."/>
            <person name="Alikhan N.F."/>
            <person name="Baker D."/>
            <person name="Gharbi K."/>
            <person name="Hall N."/>
            <person name="Watson M."/>
            <person name="Adriaenssens E.M."/>
            <person name="Foster-Nyarko E."/>
            <person name="Jarju S."/>
            <person name="Secka A."/>
            <person name="Antonio M."/>
            <person name="Oren A."/>
            <person name="Chaudhuri R.R."/>
            <person name="La Ragione R."/>
            <person name="Hildebrand F."/>
            <person name="Pallen M.J."/>
        </authorList>
    </citation>
    <scope>NUCLEOTIDE SEQUENCE</scope>
    <source>
        <strain evidence="1">10406</strain>
    </source>
</reference>
<name>A0A9D1SWE4_9FIRM</name>
<protein>
    <recommendedName>
        <fullName evidence="3">Veg protein</fullName>
    </recommendedName>
</protein>
<dbReference type="EMBL" id="DVOE01000081">
    <property type="protein sequence ID" value="HIU99244.1"/>
    <property type="molecule type" value="Genomic_DNA"/>
</dbReference>